<proteinExistence type="predicted"/>
<name>A0A5J4Q175_9ZZZZ</name>
<reference evidence="1" key="1">
    <citation type="submission" date="2019-03" db="EMBL/GenBank/DDBJ databases">
        <title>Single cell metagenomics reveals metabolic interactions within the superorganism composed of flagellate Streblomastix strix and complex community of Bacteroidetes bacteria on its surface.</title>
        <authorList>
            <person name="Treitli S.C."/>
            <person name="Kolisko M."/>
            <person name="Husnik F."/>
            <person name="Keeling P."/>
            <person name="Hampl V."/>
        </authorList>
    </citation>
    <scope>NUCLEOTIDE SEQUENCE</scope>
    <source>
        <strain evidence="1">STM</strain>
    </source>
</reference>
<evidence type="ECO:0000313" key="1">
    <source>
        <dbReference type="EMBL" id="KAA6314820.1"/>
    </source>
</evidence>
<sequence length="105" mass="11674">MAKNEKVTDFFIGDLLKKANISFTPNGSDIKEIHEALKTASKKGTGKVGFPEFTAKVGNFILVIEDKSDTDKQANYTDESQIELATDVKSLGLLIKYIFIFLQKN</sequence>
<dbReference type="EMBL" id="SNRY01005494">
    <property type="protein sequence ID" value="KAA6314820.1"/>
    <property type="molecule type" value="Genomic_DNA"/>
</dbReference>
<protein>
    <submittedName>
        <fullName evidence="1">Uncharacterized protein</fullName>
    </submittedName>
</protein>
<comment type="caution">
    <text evidence="1">The sequence shown here is derived from an EMBL/GenBank/DDBJ whole genome shotgun (WGS) entry which is preliminary data.</text>
</comment>
<accession>A0A5J4Q175</accession>
<dbReference type="AlphaFoldDB" id="A0A5J4Q175"/>
<organism evidence="1">
    <name type="scientific">termite gut metagenome</name>
    <dbReference type="NCBI Taxonomy" id="433724"/>
    <lineage>
        <taxon>unclassified sequences</taxon>
        <taxon>metagenomes</taxon>
        <taxon>organismal metagenomes</taxon>
    </lineage>
</organism>
<gene>
    <name evidence="1" type="ORF">EZS27_034624</name>
</gene>